<name>A0ABR3PAZ0_9PEZI</name>
<evidence type="ECO:0000313" key="2">
    <source>
        <dbReference type="EMBL" id="KAL1303098.1"/>
    </source>
</evidence>
<reference evidence="2 3" key="1">
    <citation type="submission" date="2024-07" db="EMBL/GenBank/DDBJ databases">
        <title>Draft sequence of the Neodothiora populina.</title>
        <authorList>
            <person name="Drown D.D."/>
            <person name="Schuette U.S."/>
            <person name="Buechlein A.B."/>
            <person name="Rusch D.R."/>
            <person name="Winton L.W."/>
            <person name="Adams G.A."/>
        </authorList>
    </citation>
    <scope>NUCLEOTIDE SEQUENCE [LARGE SCALE GENOMIC DNA]</scope>
    <source>
        <strain evidence="2 3">CPC 39397</strain>
    </source>
</reference>
<evidence type="ECO:0000256" key="1">
    <source>
        <dbReference type="SAM" id="SignalP"/>
    </source>
</evidence>
<sequence length="130" mass="13956">MFFTTALISLVAAGASAMPSQMQERAPGGVYFCTGANFTGSCQQQNYALNKCVDFPTGFNKTISSFGPEKGAECLLMQGHCNANEDYYSITYPGVSDLSTISEDNIATSYICLEEFSDAAAKTRVLNTIL</sequence>
<gene>
    <name evidence="2" type="ORF">AAFC00_006539</name>
</gene>
<comment type="caution">
    <text evidence="2">The sequence shown here is derived from an EMBL/GenBank/DDBJ whole genome shotgun (WGS) entry which is preliminary data.</text>
</comment>
<keyword evidence="1" id="KW-0732">Signal</keyword>
<feature type="chain" id="PRO_5045400474" evidence="1">
    <location>
        <begin position="18"/>
        <end position="130"/>
    </location>
</feature>
<evidence type="ECO:0000313" key="3">
    <source>
        <dbReference type="Proteomes" id="UP001562354"/>
    </source>
</evidence>
<dbReference type="GeneID" id="95980238"/>
<organism evidence="2 3">
    <name type="scientific">Neodothiora populina</name>
    <dbReference type="NCBI Taxonomy" id="2781224"/>
    <lineage>
        <taxon>Eukaryota</taxon>
        <taxon>Fungi</taxon>
        <taxon>Dikarya</taxon>
        <taxon>Ascomycota</taxon>
        <taxon>Pezizomycotina</taxon>
        <taxon>Dothideomycetes</taxon>
        <taxon>Dothideomycetidae</taxon>
        <taxon>Dothideales</taxon>
        <taxon>Dothioraceae</taxon>
        <taxon>Neodothiora</taxon>
    </lineage>
</organism>
<dbReference type="RefSeq" id="XP_069199373.1">
    <property type="nucleotide sequence ID" value="XM_069346505.1"/>
</dbReference>
<dbReference type="EMBL" id="JBFMKM010000010">
    <property type="protein sequence ID" value="KAL1303098.1"/>
    <property type="molecule type" value="Genomic_DNA"/>
</dbReference>
<accession>A0ABR3PAZ0</accession>
<proteinExistence type="predicted"/>
<dbReference type="Proteomes" id="UP001562354">
    <property type="component" value="Unassembled WGS sequence"/>
</dbReference>
<feature type="signal peptide" evidence="1">
    <location>
        <begin position="1"/>
        <end position="17"/>
    </location>
</feature>
<protein>
    <submittedName>
        <fullName evidence="2">Uncharacterized protein</fullName>
    </submittedName>
</protein>
<keyword evidence="3" id="KW-1185">Reference proteome</keyword>